<dbReference type="AlphaFoldDB" id="A0A1F7FC66"/>
<proteinExistence type="predicted"/>
<reference evidence="1 2" key="1">
    <citation type="journal article" date="2016" name="Nat. Commun.">
        <title>Thousands of microbial genomes shed light on interconnected biogeochemical processes in an aquifer system.</title>
        <authorList>
            <person name="Anantharaman K."/>
            <person name="Brown C.T."/>
            <person name="Hug L.A."/>
            <person name="Sharon I."/>
            <person name="Castelle C.J."/>
            <person name="Probst A.J."/>
            <person name="Thomas B.C."/>
            <person name="Singh A."/>
            <person name="Wilkins M.J."/>
            <person name="Karaoz U."/>
            <person name="Brodie E.L."/>
            <person name="Williams K.H."/>
            <person name="Hubbard S.S."/>
            <person name="Banfield J.F."/>
        </authorList>
    </citation>
    <scope>NUCLEOTIDE SEQUENCE [LARGE SCALE GENOMIC DNA]</scope>
</reference>
<accession>A0A1F7FC66</accession>
<dbReference type="InterPro" id="IPR027839">
    <property type="entry name" value="DUF4432"/>
</dbReference>
<gene>
    <name evidence="1" type="ORF">A2519_19560</name>
</gene>
<evidence type="ECO:0000313" key="1">
    <source>
        <dbReference type="EMBL" id="OGK04102.1"/>
    </source>
</evidence>
<organism evidence="1 2">
    <name type="scientific">Candidatus Raymondbacteria bacterium RIFOXYD12_FULL_49_13</name>
    <dbReference type="NCBI Taxonomy" id="1817890"/>
    <lineage>
        <taxon>Bacteria</taxon>
        <taxon>Raymondiibacteriota</taxon>
    </lineage>
</organism>
<sequence>MRKKTFVLTDLSQRVHVPDFFLCPEDLGKKSGVPWSVIKTTLHGGPSEGVEAVVIDNGALSFMVLPSRGMGVWKGEYRGMPLGWDSPVTGPIHPAFVDSAARSGLGWLTGFDEMIVRCGLESNGPPVTDRVLDNQGNPVDVQLTLHGRIANIPAWYLSIAVDNDVITVKGITDETGLFHPRFRLETTVETKINSNAVTMRDTIVNLKSIPSELQLLYHCNFGEPFLGKNSHLVMPFRQFAPRDSVAARDSDTFDIYKGPTTGYVEQCYYCTPLGDTTGRTCALLRNGAATKGVAVRFNTRQLPCFTLWKNTAAVSDGYVTGLEPATNYPNPKPFERSQGRVVNMPAGSSYKVSLTLEVYDTAAGVSGVEKEIARIQKRAKPVVHQQPVAGLSF</sequence>
<name>A0A1F7FC66_UNCRA</name>
<evidence type="ECO:0000313" key="2">
    <source>
        <dbReference type="Proteomes" id="UP000179243"/>
    </source>
</evidence>
<protein>
    <recommendedName>
        <fullName evidence="3">DUF4432 domain-containing protein</fullName>
    </recommendedName>
</protein>
<dbReference type="Proteomes" id="UP000179243">
    <property type="component" value="Unassembled WGS sequence"/>
</dbReference>
<dbReference type="CDD" id="cd09023">
    <property type="entry name" value="Aldose_epim_Ec_c4013"/>
    <property type="match status" value="1"/>
</dbReference>
<dbReference type="Gene3D" id="2.70.98.10">
    <property type="match status" value="1"/>
</dbReference>
<dbReference type="EMBL" id="MFYX01000075">
    <property type="protein sequence ID" value="OGK04102.1"/>
    <property type="molecule type" value="Genomic_DNA"/>
</dbReference>
<dbReference type="Pfam" id="PF14486">
    <property type="entry name" value="DUF4432"/>
    <property type="match status" value="1"/>
</dbReference>
<dbReference type="GO" id="GO:0030246">
    <property type="term" value="F:carbohydrate binding"/>
    <property type="evidence" value="ECO:0007669"/>
    <property type="project" value="InterPro"/>
</dbReference>
<dbReference type="InterPro" id="IPR014718">
    <property type="entry name" value="GH-type_carb-bd"/>
</dbReference>
<evidence type="ECO:0008006" key="3">
    <source>
        <dbReference type="Google" id="ProtNLM"/>
    </source>
</evidence>
<comment type="caution">
    <text evidence="1">The sequence shown here is derived from an EMBL/GenBank/DDBJ whole genome shotgun (WGS) entry which is preliminary data.</text>
</comment>